<dbReference type="AlphaFoldDB" id="A0A1F4XI01"/>
<evidence type="ECO:0000313" key="2">
    <source>
        <dbReference type="EMBL" id="OGC81246.1"/>
    </source>
</evidence>
<dbReference type="EMBL" id="MEWS01000047">
    <property type="protein sequence ID" value="OGC81246.1"/>
    <property type="molecule type" value="Genomic_DNA"/>
</dbReference>
<reference evidence="2 3" key="1">
    <citation type="journal article" date="2016" name="Nat. Commun.">
        <title>Thousands of microbial genomes shed light on interconnected biogeochemical processes in an aquifer system.</title>
        <authorList>
            <person name="Anantharaman K."/>
            <person name="Brown C.T."/>
            <person name="Hug L.A."/>
            <person name="Sharon I."/>
            <person name="Castelle C.J."/>
            <person name="Probst A.J."/>
            <person name="Thomas B.C."/>
            <person name="Singh A."/>
            <person name="Wilkins M.J."/>
            <person name="Karaoz U."/>
            <person name="Brodie E.L."/>
            <person name="Williams K.H."/>
            <person name="Hubbard S.S."/>
            <person name="Banfield J.F."/>
        </authorList>
    </citation>
    <scope>NUCLEOTIDE SEQUENCE [LARGE SCALE GENOMIC DNA]</scope>
</reference>
<sequence>MKRKLKDVTLIGIDCVDLDRLALAIDICQQDFEFAEVRMLTSLPAKGQRNVVQIKAINSLEDYSRFIITELDDYLETTYVLLVQHDGFILNPAAWTDDFLNYDYIGAPWLVVDWSVEDFGFPPDLLGKWVVVNGGFSLRSKKFTSTCARLAKDGVFKEYHPEDVVLCVKNRKILEDHRIKFAPVELAKQFSFEGQDKDNYQWDGQFGFHGLNWTDISKWSKAHPEYKIKNPAALGKI</sequence>
<dbReference type="Proteomes" id="UP000177521">
    <property type="component" value="Unassembled WGS sequence"/>
</dbReference>
<comment type="caution">
    <text evidence="2">The sequence shown here is derived from an EMBL/GenBank/DDBJ whole genome shotgun (WGS) entry which is preliminary data.</text>
</comment>
<feature type="domain" description="DUF5672" evidence="1">
    <location>
        <begin position="52"/>
        <end position="204"/>
    </location>
</feature>
<dbReference type="InterPro" id="IPR043729">
    <property type="entry name" value="DUF5672"/>
</dbReference>
<accession>A0A1F4XI01</accession>
<name>A0A1F4XI01_9BACT</name>
<evidence type="ECO:0000259" key="1">
    <source>
        <dbReference type="Pfam" id="PF18922"/>
    </source>
</evidence>
<evidence type="ECO:0000313" key="3">
    <source>
        <dbReference type="Proteomes" id="UP000177521"/>
    </source>
</evidence>
<organism evidence="2 3">
    <name type="scientific">Candidatus Abawacabacteria bacterium RIFCSPHIGHO2_01_FULL_46_8</name>
    <dbReference type="NCBI Taxonomy" id="1817815"/>
    <lineage>
        <taxon>Bacteria</taxon>
        <taxon>Candidatus Abawacaibacteriota</taxon>
    </lineage>
</organism>
<proteinExistence type="predicted"/>
<protein>
    <recommendedName>
        <fullName evidence="1">DUF5672 domain-containing protein</fullName>
    </recommendedName>
</protein>
<dbReference type="Pfam" id="PF18922">
    <property type="entry name" value="DUF5672"/>
    <property type="match status" value="1"/>
</dbReference>
<gene>
    <name evidence="2" type="ORF">A2788_02340</name>
</gene>